<dbReference type="Proteomes" id="UP000626092">
    <property type="component" value="Unassembled WGS sequence"/>
</dbReference>
<feature type="compositionally biased region" description="Basic and acidic residues" evidence="1">
    <location>
        <begin position="1"/>
        <end position="21"/>
    </location>
</feature>
<organism evidence="2 3">
    <name type="scientific">Rhododendron simsii</name>
    <name type="common">Sims's rhododendron</name>
    <dbReference type="NCBI Taxonomy" id="118357"/>
    <lineage>
        <taxon>Eukaryota</taxon>
        <taxon>Viridiplantae</taxon>
        <taxon>Streptophyta</taxon>
        <taxon>Embryophyta</taxon>
        <taxon>Tracheophyta</taxon>
        <taxon>Spermatophyta</taxon>
        <taxon>Magnoliopsida</taxon>
        <taxon>eudicotyledons</taxon>
        <taxon>Gunneridae</taxon>
        <taxon>Pentapetalae</taxon>
        <taxon>asterids</taxon>
        <taxon>Ericales</taxon>
        <taxon>Ericaceae</taxon>
        <taxon>Ericoideae</taxon>
        <taxon>Rhodoreae</taxon>
        <taxon>Rhododendron</taxon>
    </lineage>
</organism>
<proteinExistence type="predicted"/>
<accession>A0A834M190</accession>
<gene>
    <name evidence="2" type="ORF">RHSIM_Rhsim01G0053800</name>
</gene>
<evidence type="ECO:0000313" key="2">
    <source>
        <dbReference type="EMBL" id="KAF7153313.1"/>
    </source>
</evidence>
<evidence type="ECO:0000313" key="3">
    <source>
        <dbReference type="Proteomes" id="UP000626092"/>
    </source>
</evidence>
<protein>
    <submittedName>
        <fullName evidence="2">Uncharacterized protein</fullName>
    </submittedName>
</protein>
<name>A0A834M190_RHOSS</name>
<keyword evidence="3" id="KW-1185">Reference proteome</keyword>
<dbReference type="EMBL" id="WJXA01000001">
    <property type="protein sequence ID" value="KAF7153313.1"/>
    <property type="molecule type" value="Genomic_DNA"/>
</dbReference>
<dbReference type="AlphaFoldDB" id="A0A834M190"/>
<sequence>MTGDQTGERVRGRSGRREGRGGENIIAEAIDFPAHSAGFHSFEKRIEKQKNMGSGEEVRNVLDILQKYCKASGQLLNFSNSICFFSENTPITERNRLRQIMGIRRDINLGSYLGLPTEIGGSMYNVFSFLKDRLRIILEGWNENFLNQTGKEVAAAEGRTLSSTQNSQAKYSFLTARAGSNPSWTWRSILEGRNVINVGLRAERGIRTGDRVVIDRDQWLPKYEPTAPASVKEEGRGRKV</sequence>
<dbReference type="OrthoDB" id="1929473at2759"/>
<comment type="caution">
    <text evidence="2">The sequence shown here is derived from an EMBL/GenBank/DDBJ whole genome shotgun (WGS) entry which is preliminary data.</text>
</comment>
<feature type="region of interest" description="Disordered" evidence="1">
    <location>
        <begin position="1"/>
        <end position="22"/>
    </location>
</feature>
<evidence type="ECO:0000256" key="1">
    <source>
        <dbReference type="SAM" id="MobiDB-lite"/>
    </source>
</evidence>
<reference evidence="2" key="1">
    <citation type="submission" date="2019-11" db="EMBL/GenBank/DDBJ databases">
        <authorList>
            <person name="Liu Y."/>
            <person name="Hou J."/>
            <person name="Li T.-Q."/>
            <person name="Guan C.-H."/>
            <person name="Wu X."/>
            <person name="Wu H.-Z."/>
            <person name="Ling F."/>
            <person name="Zhang R."/>
            <person name="Shi X.-G."/>
            <person name="Ren J.-P."/>
            <person name="Chen E.-F."/>
            <person name="Sun J.-M."/>
        </authorList>
    </citation>
    <scope>NUCLEOTIDE SEQUENCE</scope>
    <source>
        <strain evidence="2">Adult_tree_wgs_1</strain>
        <tissue evidence="2">Leaves</tissue>
    </source>
</reference>